<dbReference type="SUPFAM" id="SSF55729">
    <property type="entry name" value="Acyl-CoA N-acyltransferases (Nat)"/>
    <property type="match status" value="1"/>
</dbReference>
<accession>A0ABX1VQL5</accession>
<dbReference type="InterPro" id="IPR000182">
    <property type="entry name" value="GNAT_dom"/>
</dbReference>
<comment type="caution">
    <text evidence="2">The sequence shown here is derived from an EMBL/GenBank/DDBJ whole genome shotgun (WGS) entry which is preliminary data.</text>
</comment>
<dbReference type="PANTHER" id="PTHR43792">
    <property type="entry name" value="GNAT FAMILY, PUTATIVE (AFU_ORTHOLOGUE AFUA_3G00765)-RELATED-RELATED"/>
    <property type="match status" value="1"/>
</dbReference>
<protein>
    <submittedName>
        <fullName evidence="2">GNAT family N-acetyltransferase</fullName>
    </submittedName>
</protein>
<evidence type="ECO:0000313" key="3">
    <source>
        <dbReference type="Proteomes" id="UP000539052"/>
    </source>
</evidence>
<gene>
    <name evidence="2" type="ORF">G9470_10280</name>
</gene>
<dbReference type="InterPro" id="IPR016181">
    <property type="entry name" value="Acyl_CoA_acyltransferase"/>
</dbReference>
<evidence type="ECO:0000313" key="2">
    <source>
        <dbReference type="EMBL" id="NNJ30172.1"/>
    </source>
</evidence>
<dbReference type="EMBL" id="JAAOXG010000020">
    <property type="protein sequence ID" value="NNJ30172.1"/>
    <property type="molecule type" value="Genomic_DNA"/>
</dbReference>
<keyword evidence="3" id="KW-1185">Reference proteome</keyword>
<dbReference type="PROSITE" id="PS51186">
    <property type="entry name" value="GNAT"/>
    <property type="match status" value="1"/>
</dbReference>
<dbReference type="Gene3D" id="3.40.630.30">
    <property type="match status" value="1"/>
</dbReference>
<dbReference type="RefSeq" id="WP_170821378.1">
    <property type="nucleotide sequence ID" value="NZ_JAAOXG010000020.1"/>
</dbReference>
<sequence length="181" mass="21027">MRAMEILTERLCLKEYDKSCINDYYKLKSCPSVWTYSTFVPVQSIWEAEHLLNGQIVSREQNKGGFMPLYKRDNDQYIGEAGIISINRNANRCEIGYNLLPEFWNQGFATEIAAKLVIHAINDLKFERVEALVLSDNKASCRVMEKCGFKCEGILRHFNRHHDNYRNVNYYGIISSDIKSI</sequence>
<evidence type="ECO:0000259" key="1">
    <source>
        <dbReference type="PROSITE" id="PS51186"/>
    </source>
</evidence>
<dbReference type="InterPro" id="IPR051531">
    <property type="entry name" value="N-acetyltransferase"/>
</dbReference>
<dbReference type="Pfam" id="PF13302">
    <property type="entry name" value="Acetyltransf_3"/>
    <property type="match status" value="1"/>
</dbReference>
<feature type="domain" description="N-acetyltransferase" evidence="1">
    <location>
        <begin position="25"/>
        <end position="172"/>
    </location>
</feature>
<dbReference type="Proteomes" id="UP000539052">
    <property type="component" value="Unassembled WGS sequence"/>
</dbReference>
<proteinExistence type="predicted"/>
<organism evidence="2 3">
    <name type="scientific">Lacrimispora defluvii</name>
    <dbReference type="NCBI Taxonomy" id="2719233"/>
    <lineage>
        <taxon>Bacteria</taxon>
        <taxon>Bacillati</taxon>
        <taxon>Bacillota</taxon>
        <taxon>Clostridia</taxon>
        <taxon>Lachnospirales</taxon>
        <taxon>Lachnospiraceae</taxon>
        <taxon>Lacrimispora</taxon>
    </lineage>
</organism>
<name>A0ABX1VQL5_9FIRM</name>
<reference evidence="2 3" key="1">
    <citation type="submission" date="2020-03" db="EMBL/GenBank/DDBJ databases">
        <title>Genome Sequence of industrial isolate, B5A.</title>
        <authorList>
            <person name="Sharma S."/>
            <person name="Patil P.B."/>
            <person name="Korpole S."/>
        </authorList>
    </citation>
    <scope>NUCLEOTIDE SEQUENCE [LARGE SCALE GENOMIC DNA]</scope>
    <source>
        <strain evidence="2 3">PI-S10-B5A</strain>
    </source>
</reference>